<reference evidence="2" key="1">
    <citation type="submission" date="2022-10" db="EMBL/GenBank/DDBJ databases">
        <authorList>
            <person name="Yu W.X."/>
        </authorList>
    </citation>
    <scope>NUCLEOTIDE SEQUENCE</scope>
    <source>
        <strain evidence="2">D04</strain>
    </source>
</reference>
<dbReference type="AlphaFoldDB" id="A0AAE3MGU6"/>
<dbReference type="InterPro" id="IPR037227">
    <property type="entry name" value="EndoU-like"/>
</dbReference>
<dbReference type="EMBL" id="JAPDPI010000041">
    <property type="protein sequence ID" value="MCW3807241.1"/>
    <property type="molecule type" value="Genomic_DNA"/>
</dbReference>
<evidence type="ECO:0000256" key="1">
    <source>
        <dbReference type="ARBA" id="ARBA00022801"/>
    </source>
</evidence>
<name>A0AAE3MGU6_9BACT</name>
<dbReference type="Proteomes" id="UP001207408">
    <property type="component" value="Unassembled WGS sequence"/>
</dbReference>
<keyword evidence="1" id="KW-0378">Hydrolase</keyword>
<keyword evidence="3" id="KW-1185">Reference proteome</keyword>
<evidence type="ECO:0000313" key="2">
    <source>
        <dbReference type="EMBL" id="MCW3807241.1"/>
    </source>
</evidence>
<organism evidence="2 3">
    <name type="scientific">Plebeiibacterium marinum</name>
    <dbReference type="NCBI Taxonomy" id="2992111"/>
    <lineage>
        <taxon>Bacteria</taxon>
        <taxon>Pseudomonadati</taxon>
        <taxon>Bacteroidota</taxon>
        <taxon>Bacteroidia</taxon>
        <taxon>Marinilabiliales</taxon>
        <taxon>Marinilabiliaceae</taxon>
        <taxon>Plebeiibacterium</taxon>
    </lineage>
</organism>
<dbReference type="InterPro" id="IPR054207">
    <property type="entry name" value="DUF6913"/>
</dbReference>
<dbReference type="GO" id="GO:0016787">
    <property type="term" value="F:hydrolase activity"/>
    <property type="evidence" value="ECO:0007669"/>
    <property type="project" value="UniProtKB-KW"/>
</dbReference>
<evidence type="ECO:0000313" key="3">
    <source>
        <dbReference type="Proteomes" id="UP001207408"/>
    </source>
</evidence>
<dbReference type="GO" id="GO:0004540">
    <property type="term" value="F:RNA nuclease activity"/>
    <property type="evidence" value="ECO:0007669"/>
    <property type="project" value="UniProtKB-ARBA"/>
</dbReference>
<sequence length="174" mass="20398">MRIRIGRYLLNRKLKKKNHTPVICNLENAKHIGIIYNAMSAKDMEAAKKIEKFYLSKNINVETLGFSNSKVLNETLISDQRHYYIGLKDYNWVFQPKSDMLKDFISKKFDILVDLYTLDDFCIEYIVKTSESKFLVGAAHINPQMHDFMIDCGNRKDDVTYLGEQINHYLSVFK</sequence>
<comment type="caution">
    <text evidence="2">The sequence shown here is derived from an EMBL/GenBank/DDBJ whole genome shotgun (WGS) entry which is preliminary data.</text>
</comment>
<accession>A0AAE3MGU6</accession>
<dbReference type="Pfam" id="PF21857">
    <property type="entry name" value="DUF6913"/>
    <property type="match status" value="1"/>
</dbReference>
<dbReference type="RefSeq" id="WP_301201449.1">
    <property type="nucleotide sequence ID" value="NZ_JAPDPI010000041.1"/>
</dbReference>
<gene>
    <name evidence="2" type="ORF">OM074_16510</name>
</gene>
<proteinExistence type="predicted"/>
<dbReference type="SUPFAM" id="SSF142877">
    <property type="entry name" value="EndoU-like"/>
    <property type="match status" value="1"/>
</dbReference>
<protein>
    <submittedName>
        <fullName evidence="2">Uncharacterized protein</fullName>
    </submittedName>
</protein>